<keyword evidence="4 6" id="KW-0479">Metal-binding</keyword>
<dbReference type="Gene3D" id="2.60.40.10">
    <property type="entry name" value="Immunoglobulins"/>
    <property type="match status" value="1"/>
</dbReference>
<dbReference type="InterPro" id="IPR000315">
    <property type="entry name" value="Znf_B-box"/>
</dbReference>
<name>A0A673WK43_SALTR</name>
<dbReference type="Ensembl" id="ENSSTUT00000009143.1">
    <property type="protein sequence ID" value="ENSSTUP00000008536.1"/>
    <property type="gene ID" value="ENSSTUG00000004171.1"/>
</dbReference>
<keyword evidence="5" id="KW-0862">Zinc</keyword>
<dbReference type="Gene3D" id="3.30.160.60">
    <property type="entry name" value="Classic Zinc Finger"/>
    <property type="match status" value="1"/>
</dbReference>
<evidence type="ECO:0000259" key="8">
    <source>
        <dbReference type="PROSITE" id="PS50119"/>
    </source>
</evidence>
<dbReference type="InterPro" id="IPR014756">
    <property type="entry name" value="Ig_E-set"/>
</dbReference>
<evidence type="ECO:0000313" key="10">
    <source>
        <dbReference type="Proteomes" id="UP000472277"/>
    </source>
</evidence>
<evidence type="ECO:0000256" key="7">
    <source>
        <dbReference type="PROSITE-ProRule" id="PRU00087"/>
    </source>
</evidence>
<dbReference type="PROSITE" id="PS50119">
    <property type="entry name" value="ZF_BBOX"/>
    <property type="match status" value="1"/>
</dbReference>
<dbReference type="InterPro" id="IPR013783">
    <property type="entry name" value="Ig-like_fold"/>
</dbReference>
<sequence length="519" mass="56667">WLSGDPSFRDPSFRARSSAVTVLCPECDSEVDILLSGVEWLTTDDMNSVVCDLCSDGDAEKREVCCVNLCEFCCQAHRTGERQKRTSTHTVQCLEDLKTQGCLSRPVLCSLHPGQELRLFWEICDLPICLDCAATFHRDHCCLPTRDVIDRHGDCIWELVTGRLRPRLDRLEESLRKVDLFQEALQARMDVMADEVCSFARGYASAVESHCLSLLRRLVELRLQRRNQLHLQRAQLQQALSDARGGVAFAERLLTCGSDSKILSAKGVTLRRLGGLVETDYDHPATITPDNGSSICFLPRESAEKVGGYPVVGMIHAKTLELSSCIIEGEGLQHGRERQRVEFTLVCRDSAGEQMGRGGEVVLVSMVHKEKKDSRLEAAVVDNSDGSYSISYTPVEPGSYSVLVCVKAQHVKVSPFVLNVKRKVQRHCGMFHCCSFCSSGGSKEARCGCTGTMPGGFWGCGHGHKGHPGKPHWSCCGSVVEASDCLPQSVITAVGGTVTAVGGGAGSGSPRGHLRTVQL</sequence>
<dbReference type="SMART" id="SM00557">
    <property type="entry name" value="IG_FLMN"/>
    <property type="match status" value="1"/>
</dbReference>
<reference evidence="9" key="1">
    <citation type="submission" date="2025-08" db="UniProtKB">
        <authorList>
            <consortium name="Ensembl"/>
        </authorList>
    </citation>
    <scope>IDENTIFICATION</scope>
</reference>
<dbReference type="PANTHER" id="PTHR25462">
    <property type="entry name" value="BONUS, ISOFORM C-RELATED"/>
    <property type="match status" value="1"/>
</dbReference>
<evidence type="ECO:0000256" key="5">
    <source>
        <dbReference type="ARBA" id="ARBA00022833"/>
    </source>
</evidence>
<dbReference type="GO" id="GO:0008270">
    <property type="term" value="F:zinc ion binding"/>
    <property type="evidence" value="ECO:0007669"/>
    <property type="project" value="UniProtKB-KW"/>
</dbReference>
<dbReference type="Proteomes" id="UP000472277">
    <property type="component" value="Chromosome 20"/>
</dbReference>
<feature type="repeat" description="Filamin" evidence="7">
    <location>
        <begin position="317"/>
        <end position="420"/>
    </location>
</feature>
<reference evidence="9" key="2">
    <citation type="submission" date="2025-09" db="UniProtKB">
        <authorList>
            <consortium name="Ensembl"/>
        </authorList>
    </citation>
    <scope>IDENTIFICATION</scope>
</reference>
<dbReference type="EC" id="2.3.2.27" evidence="2"/>
<evidence type="ECO:0000256" key="3">
    <source>
        <dbReference type="ARBA" id="ARBA00022737"/>
    </source>
</evidence>
<evidence type="ECO:0000256" key="4">
    <source>
        <dbReference type="ARBA" id="ARBA00022771"/>
    </source>
</evidence>
<dbReference type="InterPro" id="IPR001298">
    <property type="entry name" value="Filamin/ABP280_rpt"/>
</dbReference>
<evidence type="ECO:0000256" key="6">
    <source>
        <dbReference type="PROSITE-ProRule" id="PRU00024"/>
    </source>
</evidence>
<dbReference type="PROSITE" id="PS50194">
    <property type="entry name" value="FILAMIN_REPEAT"/>
    <property type="match status" value="1"/>
</dbReference>
<keyword evidence="10" id="KW-1185">Reference proteome</keyword>
<evidence type="ECO:0000256" key="2">
    <source>
        <dbReference type="ARBA" id="ARBA00012483"/>
    </source>
</evidence>
<keyword evidence="4 6" id="KW-0863">Zinc-finger</keyword>
<evidence type="ECO:0000256" key="1">
    <source>
        <dbReference type="ARBA" id="ARBA00000900"/>
    </source>
</evidence>
<dbReference type="PANTHER" id="PTHR25462:SF291">
    <property type="entry name" value="E3 UBIQUITIN-PROTEIN LIGASE TRIM45"/>
    <property type="match status" value="1"/>
</dbReference>
<accession>A0A673WK43</accession>
<dbReference type="AlphaFoldDB" id="A0A673WK43"/>
<comment type="catalytic activity">
    <reaction evidence="1">
        <text>S-ubiquitinyl-[E2 ubiquitin-conjugating enzyme]-L-cysteine + [acceptor protein]-L-lysine = [E2 ubiquitin-conjugating enzyme]-L-cysteine + N(6)-ubiquitinyl-[acceptor protein]-L-lysine.</text>
        <dbReference type="EC" id="2.3.2.27"/>
    </reaction>
</comment>
<organism evidence="9 10">
    <name type="scientific">Salmo trutta</name>
    <name type="common">Brown trout</name>
    <dbReference type="NCBI Taxonomy" id="8032"/>
    <lineage>
        <taxon>Eukaryota</taxon>
        <taxon>Metazoa</taxon>
        <taxon>Chordata</taxon>
        <taxon>Craniata</taxon>
        <taxon>Vertebrata</taxon>
        <taxon>Euteleostomi</taxon>
        <taxon>Actinopterygii</taxon>
        <taxon>Neopterygii</taxon>
        <taxon>Teleostei</taxon>
        <taxon>Protacanthopterygii</taxon>
        <taxon>Salmoniformes</taxon>
        <taxon>Salmonidae</taxon>
        <taxon>Salmoninae</taxon>
        <taxon>Salmo</taxon>
    </lineage>
</organism>
<dbReference type="InterPro" id="IPR047153">
    <property type="entry name" value="TRIM45/56/19-like"/>
</dbReference>
<dbReference type="GO" id="GO:0061630">
    <property type="term" value="F:ubiquitin protein ligase activity"/>
    <property type="evidence" value="ECO:0007669"/>
    <property type="project" value="UniProtKB-EC"/>
</dbReference>
<dbReference type="InParanoid" id="A0A673WK43"/>
<evidence type="ECO:0000313" key="9">
    <source>
        <dbReference type="Ensembl" id="ENSSTUP00000008536.1"/>
    </source>
</evidence>
<dbReference type="OMA" id="NANSICF"/>
<proteinExistence type="predicted"/>
<feature type="domain" description="B box-type" evidence="8">
    <location>
        <begin position="104"/>
        <end position="145"/>
    </location>
</feature>
<dbReference type="SUPFAM" id="SSF57845">
    <property type="entry name" value="B-box zinc-binding domain"/>
    <property type="match status" value="1"/>
</dbReference>
<dbReference type="SUPFAM" id="SSF81296">
    <property type="entry name" value="E set domains"/>
    <property type="match status" value="1"/>
</dbReference>
<dbReference type="InterPro" id="IPR017868">
    <property type="entry name" value="Filamin/ABP280_repeat-like"/>
</dbReference>
<protein>
    <recommendedName>
        <fullName evidence="2">RING-type E3 ubiquitin transferase</fullName>
        <ecNumber evidence="2">2.3.2.27</ecNumber>
    </recommendedName>
</protein>
<keyword evidence="3" id="KW-0677">Repeat</keyword>
<dbReference type="GO" id="GO:0005654">
    <property type="term" value="C:nucleoplasm"/>
    <property type="evidence" value="ECO:0007669"/>
    <property type="project" value="TreeGrafter"/>
</dbReference>
<dbReference type="GeneTree" id="ENSGT00940000154334"/>
<dbReference type="GO" id="GO:0007399">
    <property type="term" value="P:nervous system development"/>
    <property type="evidence" value="ECO:0007669"/>
    <property type="project" value="UniProtKB-ARBA"/>
</dbReference>
<dbReference type="Pfam" id="PF00630">
    <property type="entry name" value="Filamin"/>
    <property type="match status" value="1"/>
</dbReference>